<dbReference type="PROSITE" id="PS00141">
    <property type="entry name" value="ASP_PROTEASE"/>
    <property type="match status" value="1"/>
</dbReference>
<keyword evidence="5 7" id="KW-0378">Hydrolase</keyword>
<gene>
    <name evidence="10" type="ORF">IF1G_07520</name>
</gene>
<dbReference type="GO" id="GO:0006508">
    <property type="term" value="P:proteolysis"/>
    <property type="evidence" value="ECO:0007669"/>
    <property type="project" value="UniProtKB-KW"/>
</dbReference>
<feature type="active site" evidence="6">
    <location>
        <position position="278"/>
    </location>
</feature>
<dbReference type="Gene3D" id="2.40.70.10">
    <property type="entry name" value="Acid Proteases"/>
    <property type="match status" value="2"/>
</dbReference>
<dbReference type="InterPro" id="IPR021109">
    <property type="entry name" value="Peptidase_aspartic_dom_sf"/>
</dbReference>
<feature type="active site" evidence="6">
    <location>
        <position position="86"/>
    </location>
</feature>
<dbReference type="CDD" id="cd05474">
    <property type="entry name" value="SAP_like"/>
    <property type="match status" value="1"/>
</dbReference>
<evidence type="ECO:0000313" key="10">
    <source>
        <dbReference type="EMBL" id="TQV93788.1"/>
    </source>
</evidence>
<evidence type="ECO:0000256" key="3">
    <source>
        <dbReference type="ARBA" id="ARBA00022729"/>
    </source>
</evidence>
<keyword evidence="2 7" id="KW-0645">Protease</keyword>
<organism evidence="10 11">
    <name type="scientific">Cordyceps javanica</name>
    <dbReference type="NCBI Taxonomy" id="43265"/>
    <lineage>
        <taxon>Eukaryota</taxon>
        <taxon>Fungi</taxon>
        <taxon>Dikarya</taxon>
        <taxon>Ascomycota</taxon>
        <taxon>Pezizomycotina</taxon>
        <taxon>Sordariomycetes</taxon>
        <taxon>Hypocreomycetidae</taxon>
        <taxon>Hypocreales</taxon>
        <taxon>Cordycipitaceae</taxon>
        <taxon>Cordyceps</taxon>
    </lineage>
</organism>
<feature type="chain" id="PRO_5021966775" evidence="8">
    <location>
        <begin position="17"/>
        <end position="409"/>
    </location>
</feature>
<keyword evidence="11" id="KW-1185">Reference proteome</keyword>
<comment type="similarity">
    <text evidence="1 7">Belongs to the peptidase A1 family.</text>
</comment>
<dbReference type="SUPFAM" id="SSF50630">
    <property type="entry name" value="Acid proteases"/>
    <property type="match status" value="1"/>
</dbReference>
<evidence type="ECO:0000259" key="9">
    <source>
        <dbReference type="PROSITE" id="PS51767"/>
    </source>
</evidence>
<name>A0A545VS67_9HYPO</name>
<sequence length="409" mass="43257">MKTTAFAPALVPLAAAAALNLAVIDDNRAVQLDGLLKLPVTTVPVPKEELARRQNPVTATSRLNAFYYTVPISVGTPGQELPINIDTGSAQLWVNPVCKTAFHPSLCDGFSRYDSGKSSSVVDLGQSQRLGYGSGYADVKLIQETVTIGSASIVNQTMGDATDTDHMDTGLLGLGPELKGFDTQERPLVLDSLKNQGLIKSRAFSVDLRSTAAARGNFIFGGVDTKKFTGTLQRLPIIDASAAPDKSARYWVNMDAVHVTAGGKTVAITTDKQPVVVDTGSTVSSLPAKIADAVASHFTNATKDEQSGNYIVPCDTRQKEGSVTLTFGDAEITTPYADFIYQFSGQDLCILGIGSNEGSTYILGDTFFHNAYLVYDQDDLSVSIAASKDCGTNLQAIGPDPVGALQGEC</sequence>
<dbReference type="Proteomes" id="UP000315783">
    <property type="component" value="Unassembled WGS sequence"/>
</dbReference>
<dbReference type="PRINTS" id="PR00792">
    <property type="entry name" value="PEPSIN"/>
</dbReference>
<accession>A0A545VS67</accession>
<evidence type="ECO:0000256" key="1">
    <source>
        <dbReference type="ARBA" id="ARBA00007447"/>
    </source>
</evidence>
<evidence type="ECO:0000256" key="6">
    <source>
        <dbReference type="PIRSR" id="PIRSR601461-1"/>
    </source>
</evidence>
<dbReference type="PANTHER" id="PTHR47966">
    <property type="entry name" value="BETA-SITE APP-CLEAVING ENZYME, ISOFORM A-RELATED"/>
    <property type="match status" value="1"/>
</dbReference>
<dbReference type="PANTHER" id="PTHR47966:SF65">
    <property type="entry name" value="ASPARTIC-TYPE ENDOPEPTIDASE"/>
    <property type="match status" value="1"/>
</dbReference>
<comment type="caution">
    <text evidence="10">The sequence shown here is derived from an EMBL/GenBank/DDBJ whole genome shotgun (WGS) entry which is preliminary data.</text>
</comment>
<feature type="signal peptide" evidence="8">
    <location>
        <begin position="1"/>
        <end position="16"/>
    </location>
</feature>
<keyword evidence="4 7" id="KW-0064">Aspartyl protease</keyword>
<dbReference type="EMBL" id="SPUK01000011">
    <property type="protein sequence ID" value="TQV93788.1"/>
    <property type="molecule type" value="Genomic_DNA"/>
</dbReference>
<reference evidence="10 11" key="1">
    <citation type="journal article" date="2019" name="Appl. Microbiol. Biotechnol.">
        <title>Genome sequence of Isaria javanica and comparative genome analysis insights into family S53 peptidase evolution in fungal entomopathogens.</title>
        <authorList>
            <person name="Lin R."/>
            <person name="Zhang X."/>
            <person name="Xin B."/>
            <person name="Zou M."/>
            <person name="Gao Y."/>
            <person name="Qin F."/>
            <person name="Hu Q."/>
            <person name="Xie B."/>
            <person name="Cheng X."/>
        </authorList>
    </citation>
    <scope>NUCLEOTIDE SEQUENCE [LARGE SCALE GENOMIC DNA]</scope>
    <source>
        <strain evidence="10 11">IJ1G</strain>
    </source>
</reference>
<evidence type="ECO:0000256" key="7">
    <source>
        <dbReference type="RuleBase" id="RU000454"/>
    </source>
</evidence>
<evidence type="ECO:0000313" key="11">
    <source>
        <dbReference type="Proteomes" id="UP000315783"/>
    </source>
</evidence>
<dbReference type="GO" id="GO:0004190">
    <property type="term" value="F:aspartic-type endopeptidase activity"/>
    <property type="evidence" value="ECO:0007669"/>
    <property type="project" value="UniProtKB-KW"/>
</dbReference>
<keyword evidence="3 8" id="KW-0732">Signal</keyword>
<dbReference type="InterPro" id="IPR033121">
    <property type="entry name" value="PEPTIDASE_A1"/>
</dbReference>
<dbReference type="InterPro" id="IPR033876">
    <property type="entry name" value="SAP-like"/>
</dbReference>
<feature type="domain" description="Peptidase A1" evidence="9">
    <location>
        <begin position="68"/>
        <end position="385"/>
    </location>
</feature>
<evidence type="ECO:0000256" key="4">
    <source>
        <dbReference type="ARBA" id="ARBA00022750"/>
    </source>
</evidence>
<dbReference type="STRING" id="43265.A0A545VS67"/>
<dbReference type="PROSITE" id="PS51767">
    <property type="entry name" value="PEPTIDASE_A1"/>
    <property type="match status" value="1"/>
</dbReference>
<evidence type="ECO:0000256" key="8">
    <source>
        <dbReference type="SAM" id="SignalP"/>
    </source>
</evidence>
<protein>
    <submittedName>
        <fullName evidence="10">Secreted aspartic proteinase</fullName>
    </submittedName>
</protein>
<proteinExistence type="inferred from homology"/>
<evidence type="ECO:0000256" key="5">
    <source>
        <dbReference type="ARBA" id="ARBA00022801"/>
    </source>
</evidence>
<dbReference type="InterPro" id="IPR001969">
    <property type="entry name" value="Aspartic_peptidase_AS"/>
</dbReference>
<dbReference type="Pfam" id="PF00026">
    <property type="entry name" value="Asp"/>
    <property type="match status" value="1"/>
</dbReference>
<evidence type="ECO:0000256" key="2">
    <source>
        <dbReference type="ARBA" id="ARBA00022670"/>
    </source>
</evidence>
<dbReference type="InterPro" id="IPR001461">
    <property type="entry name" value="Aspartic_peptidase_A1"/>
</dbReference>
<dbReference type="OrthoDB" id="771136at2759"/>
<dbReference type="AlphaFoldDB" id="A0A545VS67"/>